<evidence type="ECO:0000259" key="7">
    <source>
        <dbReference type="Pfam" id="PF01490"/>
    </source>
</evidence>
<feature type="transmembrane region" description="Helical" evidence="6">
    <location>
        <begin position="145"/>
        <end position="167"/>
    </location>
</feature>
<reference evidence="8" key="1">
    <citation type="journal article" date="2020" name="Stud. Mycol.">
        <title>101 Dothideomycetes genomes: a test case for predicting lifestyles and emergence of pathogens.</title>
        <authorList>
            <person name="Haridas S."/>
            <person name="Albert R."/>
            <person name="Binder M."/>
            <person name="Bloem J."/>
            <person name="Labutti K."/>
            <person name="Salamov A."/>
            <person name="Andreopoulos B."/>
            <person name="Baker S."/>
            <person name="Barry K."/>
            <person name="Bills G."/>
            <person name="Bluhm B."/>
            <person name="Cannon C."/>
            <person name="Castanera R."/>
            <person name="Culley D."/>
            <person name="Daum C."/>
            <person name="Ezra D."/>
            <person name="Gonzalez J."/>
            <person name="Henrissat B."/>
            <person name="Kuo A."/>
            <person name="Liang C."/>
            <person name="Lipzen A."/>
            <person name="Lutzoni F."/>
            <person name="Magnuson J."/>
            <person name="Mondo S."/>
            <person name="Nolan M."/>
            <person name="Ohm R."/>
            <person name="Pangilinan J."/>
            <person name="Park H.-J."/>
            <person name="Ramirez L."/>
            <person name="Alfaro M."/>
            <person name="Sun H."/>
            <person name="Tritt A."/>
            <person name="Yoshinaga Y."/>
            <person name="Zwiers L.-H."/>
            <person name="Turgeon B."/>
            <person name="Goodwin S."/>
            <person name="Spatafora J."/>
            <person name="Crous P."/>
            <person name="Grigoriev I."/>
        </authorList>
    </citation>
    <scope>NUCLEOTIDE SEQUENCE</scope>
    <source>
        <strain evidence="8">CBS 116435</strain>
    </source>
</reference>
<evidence type="ECO:0000313" key="8">
    <source>
        <dbReference type="EMBL" id="KAF2723424.1"/>
    </source>
</evidence>
<feature type="transmembrane region" description="Helical" evidence="6">
    <location>
        <begin position="221"/>
        <end position="242"/>
    </location>
</feature>
<dbReference type="Proteomes" id="UP000799441">
    <property type="component" value="Unassembled WGS sequence"/>
</dbReference>
<comment type="subcellular location">
    <subcellularLocation>
        <location evidence="1">Membrane</location>
        <topology evidence="1">Multi-pass membrane protein</topology>
    </subcellularLocation>
</comment>
<keyword evidence="5 6" id="KW-0472">Membrane</keyword>
<evidence type="ECO:0000313" key="9">
    <source>
        <dbReference type="Proteomes" id="UP000799441"/>
    </source>
</evidence>
<proteinExistence type="inferred from homology"/>
<evidence type="ECO:0000256" key="4">
    <source>
        <dbReference type="ARBA" id="ARBA00022989"/>
    </source>
</evidence>
<dbReference type="PANTHER" id="PTHR22950:SF479">
    <property type="entry name" value="AMINO ACID TRANSPORTER (EUROFUNG)-RELATED"/>
    <property type="match status" value="1"/>
</dbReference>
<protein>
    <recommendedName>
        <fullName evidence="7">Amino acid transporter transmembrane domain-containing protein</fullName>
    </recommendedName>
</protein>
<evidence type="ECO:0000256" key="2">
    <source>
        <dbReference type="ARBA" id="ARBA00008066"/>
    </source>
</evidence>
<name>A0A9P4QEL2_9PEZI</name>
<feature type="transmembrane region" description="Helical" evidence="6">
    <location>
        <begin position="25"/>
        <end position="52"/>
    </location>
</feature>
<evidence type="ECO:0000256" key="5">
    <source>
        <dbReference type="ARBA" id="ARBA00023136"/>
    </source>
</evidence>
<dbReference type="Pfam" id="PF01490">
    <property type="entry name" value="Aa_trans"/>
    <property type="match status" value="1"/>
</dbReference>
<feature type="domain" description="Amino acid transporter transmembrane" evidence="7">
    <location>
        <begin position="2"/>
        <end position="319"/>
    </location>
</feature>
<dbReference type="PANTHER" id="PTHR22950">
    <property type="entry name" value="AMINO ACID TRANSPORTER"/>
    <property type="match status" value="1"/>
</dbReference>
<feature type="transmembrane region" description="Helical" evidence="6">
    <location>
        <begin position="123"/>
        <end position="138"/>
    </location>
</feature>
<evidence type="ECO:0000256" key="6">
    <source>
        <dbReference type="SAM" id="Phobius"/>
    </source>
</evidence>
<dbReference type="AlphaFoldDB" id="A0A9P4QEL2"/>
<feature type="transmembrane region" description="Helical" evidence="6">
    <location>
        <begin position="262"/>
        <end position="281"/>
    </location>
</feature>
<evidence type="ECO:0000256" key="3">
    <source>
        <dbReference type="ARBA" id="ARBA00022692"/>
    </source>
</evidence>
<keyword evidence="4 6" id="KW-1133">Transmembrane helix</keyword>
<keyword evidence="3 6" id="KW-0812">Transmembrane</keyword>
<accession>A0A9P4QEL2</accession>
<dbReference type="InterPro" id="IPR013057">
    <property type="entry name" value="AA_transpt_TM"/>
</dbReference>
<dbReference type="Gene3D" id="1.20.1740.10">
    <property type="entry name" value="Amino acid/polyamine transporter I"/>
    <property type="match status" value="1"/>
</dbReference>
<comment type="caution">
    <text evidence="8">The sequence shown here is derived from an EMBL/GenBank/DDBJ whole genome shotgun (WGS) entry which is preliminary data.</text>
</comment>
<feature type="transmembrane region" description="Helical" evidence="6">
    <location>
        <begin position="187"/>
        <end position="209"/>
    </location>
</feature>
<comment type="similarity">
    <text evidence="2">Belongs to the amino acid/polyamine transporter 2 family.</text>
</comment>
<evidence type="ECO:0000256" key="1">
    <source>
        <dbReference type="ARBA" id="ARBA00004141"/>
    </source>
</evidence>
<dbReference type="EMBL" id="MU003776">
    <property type="protein sequence ID" value="KAF2723424.1"/>
    <property type="molecule type" value="Genomic_DNA"/>
</dbReference>
<dbReference type="OrthoDB" id="294730at2759"/>
<sequence>MTWWQACAIMIAETTNLGILSLPSVLATIGMVGGLILIVGLGILATYTGYVLSQFKAAYPHMNNMADVGEILCAPLGFPRVEREISSAAQIIFLVFTMGSHTLTRTRFFVAFDTVTGHDTCSIVWEVVVMIVLFIYTLPRTLKKVSYMSVISFISIISAVMITMIGVGMEEPDPHVQAVRNISFLKAFLSVTNIIFAYAGHVSFFSFIIELKNPHDFSKALFLLQTCDTTMYIVVAVVIYRYTGPDVASPTLGSASKVVSKVAWGTALPTIVLADIVYAHVAAKYIYVRMFRGTDVMSKRNFKSVGVGVIITAILWIIT</sequence>
<organism evidence="8 9">
    <name type="scientific">Polychaeton citri CBS 116435</name>
    <dbReference type="NCBI Taxonomy" id="1314669"/>
    <lineage>
        <taxon>Eukaryota</taxon>
        <taxon>Fungi</taxon>
        <taxon>Dikarya</taxon>
        <taxon>Ascomycota</taxon>
        <taxon>Pezizomycotina</taxon>
        <taxon>Dothideomycetes</taxon>
        <taxon>Dothideomycetidae</taxon>
        <taxon>Capnodiales</taxon>
        <taxon>Capnodiaceae</taxon>
        <taxon>Polychaeton</taxon>
    </lineage>
</organism>
<gene>
    <name evidence="8" type="ORF">K431DRAFT_325500</name>
</gene>
<dbReference type="GO" id="GO:0016020">
    <property type="term" value="C:membrane"/>
    <property type="evidence" value="ECO:0007669"/>
    <property type="project" value="UniProtKB-SubCell"/>
</dbReference>
<keyword evidence="9" id="KW-1185">Reference proteome</keyword>
<dbReference type="GO" id="GO:0015179">
    <property type="term" value="F:L-amino acid transmembrane transporter activity"/>
    <property type="evidence" value="ECO:0007669"/>
    <property type="project" value="TreeGrafter"/>
</dbReference>
<feature type="transmembrane region" description="Helical" evidence="6">
    <location>
        <begin position="302"/>
        <end position="318"/>
    </location>
</feature>